<evidence type="ECO:0000313" key="1">
    <source>
        <dbReference type="EMBL" id="RID79928.1"/>
    </source>
</evidence>
<dbReference type="AlphaFoldDB" id="A0A398ASW9"/>
<sequence>MMRKKKDQALKLSLKSPNLPSLLLLSLASPRSCYPGPMRETEGRNTTSQKYFTSKHCLQYTCDYYSADLNHLHVSQSH</sequence>
<evidence type="ECO:0000313" key="2">
    <source>
        <dbReference type="Proteomes" id="UP000264353"/>
    </source>
</evidence>
<dbReference type="EMBL" id="CM010628">
    <property type="protein sequence ID" value="RID79928.1"/>
    <property type="molecule type" value="Genomic_DNA"/>
</dbReference>
<name>A0A398ASW9_BRACM</name>
<gene>
    <name evidence="1" type="ORF">BRARA_A02629</name>
</gene>
<organism evidence="1 2">
    <name type="scientific">Brassica campestris</name>
    <name type="common">Field mustard</name>
    <dbReference type="NCBI Taxonomy" id="3711"/>
    <lineage>
        <taxon>Eukaryota</taxon>
        <taxon>Viridiplantae</taxon>
        <taxon>Streptophyta</taxon>
        <taxon>Embryophyta</taxon>
        <taxon>Tracheophyta</taxon>
        <taxon>Spermatophyta</taxon>
        <taxon>Magnoliopsida</taxon>
        <taxon>eudicotyledons</taxon>
        <taxon>Gunneridae</taxon>
        <taxon>Pentapetalae</taxon>
        <taxon>rosids</taxon>
        <taxon>malvids</taxon>
        <taxon>Brassicales</taxon>
        <taxon>Brassicaceae</taxon>
        <taxon>Brassiceae</taxon>
        <taxon>Brassica</taxon>
    </lineage>
</organism>
<reference evidence="1 2" key="1">
    <citation type="submission" date="2018-06" db="EMBL/GenBank/DDBJ databases">
        <title>WGS assembly of Brassica rapa FPsc.</title>
        <authorList>
            <person name="Bowman J."/>
            <person name="Kohchi T."/>
            <person name="Yamato K."/>
            <person name="Jenkins J."/>
            <person name="Shu S."/>
            <person name="Ishizaki K."/>
            <person name="Yamaoka S."/>
            <person name="Nishihama R."/>
            <person name="Nakamura Y."/>
            <person name="Berger F."/>
            <person name="Adam C."/>
            <person name="Aki S."/>
            <person name="Althoff F."/>
            <person name="Araki T."/>
            <person name="Arteaga-Vazquez M."/>
            <person name="Balasubrmanian S."/>
            <person name="Bauer D."/>
            <person name="Boehm C."/>
            <person name="Briginshaw L."/>
            <person name="Caballero-Perez J."/>
            <person name="Catarino B."/>
            <person name="Chen F."/>
            <person name="Chiyoda S."/>
            <person name="Chovatia M."/>
            <person name="Davies K."/>
            <person name="Delmans M."/>
            <person name="Demura T."/>
            <person name="Dierschke T."/>
            <person name="Dolan L."/>
            <person name="Dorantes-Acosta A."/>
            <person name="Eklund D."/>
            <person name="Florent S."/>
            <person name="Flores-Sandoval E."/>
            <person name="Fujiyama A."/>
            <person name="Fukuzawa H."/>
            <person name="Galik B."/>
            <person name="Grimanelli D."/>
            <person name="Grimwood J."/>
            <person name="Grossniklaus U."/>
            <person name="Hamada T."/>
            <person name="Haseloff J."/>
            <person name="Hetherington A."/>
            <person name="Higo A."/>
            <person name="Hirakawa Y."/>
            <person name="Hundley H."/>
            <person name="Ikeda Y."/>
            <person name="Inoue K."/>
            <person name="Inoue S."/>
            <person name="Ishida S."/>
            <person name="Jia Q."/>
            <person name="Kakita M."/>
            <person name="Kanazawa T."/>
            <person name="Kawai Y."/>
            <person name="Kawashima T."/>
            <person name="Kennedy M."/>
            <person name="Kinose K."/>
            <person name="Kinoshita T."/>
            <person name="Kohara Y."/>
            <person name="Koide E."/>
            <person name="Komatsu K."/>
            <person name="Kopischke S."/>
            <person name="Kubo M."/>
            <person name="Kyozuka J."/>
            <person name="Lagercrantz U."/>
            <person name="Lin S."/>
            <person name="Lindquist E."/>
            <person name="Lipzen A."/>
            <person name="Lu C."/>
            <person name="Luna E."/>
            <person name="Martienssen R."/>
            <person name="Minamino N."/>
            <person name="Mizutani M."/>
            <person name="Mizutani M."/>
            <person name="Mochizuki N."/>
            <person name="Monte I."/>
            <person name="Mosher R."/>
            <person name="Nagasaki H."/>
            <person name="Nakagami H."/>
            <person name="Naramoto S."/>
            <person name="Nishitani K."/>
            <person name="Ohtani M."/>
            <person name="Okamoto T."/>
            <person name="Okumura M."/>
            <person name="Phillips J."/>
            <person name="Pollak B."/>
            <person name="Reinders A."/>
            <person name="Roevekamp M."/>
            <person name="Sano R."/>
            <person name="Sawa S."/>
            <person name="Schmid M."/>
            <person name="Shirakawa M."/>
            <person name="Solano R."/>
            <person name="Spunde A."/>
            <person name="Suetsugu N."/>
            <person name="Sugano S."/>
            <person name="Sugiyama A."/>
            <person name="Sun R."/>
            <person name="Suzuki Y."/>
            <person name="Takenaka M."/>
            <person name="Takezawa D."/>
            <person name="Tomogane H."/>
            <person name="Tsuzuki M."/>
            <person name="Ueda T."/>
            <person name="Umeda M."/>
            <person name="Ward J."/>
            <person name="Watanabe Y."/>
            <person name="Yazaki K."/>
            <person name="Yokoyama R."/>
            <person name="Yoshitake Y."/>
            <person name="Yotsui I."/>
            <person name="Zachgo S."/>
            <person name="Schmutz J."/>
        </authorList>
    </citation>
    <scope>NUCLEOTIDE SEQUENCE [LARGE SCALE GENOMIC DNA]</scope>
    <source>
        <strain evidence="2">cv. B-3</strain>
    </source>
</reference>
<accession>A0A398ASW9</accession>
<proteinExistence type="predicted"/>
<dbReference type="Proteomes" id="UP000264353">
    <property type="component" value="Chromosome A1"/>
</dbReference>
<protein>
    <submittedName>
        <fullName evidence="1">Uncharacterized protein</fullName>
    </submittedName>
</protein>